<dbReference type="HOGENOM" id="CLU_2968012_0_0_1"/>
<dbReference type="GO" id="GO:0003700">
    <property type="term" value="F:DNA-binding transcription factor activity"/>
    <property type="evidence" value="ECO:0007669"/>
    <property type="project" value="InterPro"/>
</dbReference>
<dbReference type="PANTHER" id="PTHR31992">
    <property type="entry name" value="DOF ZINC FINGER PROTEIN DOF1.4-RELATED"/>
    <property type="match status" value="1"/>
</dbReference>
<keyword evidence="5" id="KW-0238">DNA-binding</keyword>
<evidence type="ECO:0000313" key="10">
    <source>
        <dbReference type="Proteomes" id="UP000001514"/>
    </source>
</evidence>
<dbReference type="PROSITE" id="PS50884">
    <property type="entry name" value="ZF_DOF_2"/>
    <property type="match status" value="1"/>
</dbReference>
<dbReference type="AlphaFoldDB" id="D8SWA1"/>
<feature type="non-terminal residue" evidence="9">
    <location>
        <position position="59"/>
    </location>
</feature>
<dbReference type="GO" id="GO:0003677">
    <property type="term" value="F:DNA binding"/>
    <property type="evidence" value="ECO:0007669"/>
    <property type="project" value="UniProtKB-KW"/>
</dbReference>
<gene>
    <name evidence="9" type="ORF">SELMODRAFT_19632</name>
</gene>
<dbReference type="Proteomes" id="UP000001514">
    <property type="component" value="Unassembled WGS sequence"/>
</dbReference>
<dbReference type="InterPro" id="IPR003851">
    <property type="entry name" value="Znf_Dof"/>
</dbReference>
<dbReference type="Gramene" id="EFJ11189">
    <property type="protein sequence ID" value="EFJ11189"/>
    <property type="gene ID" value="SELMODRAFT_19632"/>
</dbReference>
<dbReference type="InterPro" id="IPR045174">
    <property type="entry name" value="Dof"/>
</dbReference>
<reference evidence="9 10" key="1">
    <citation type="journal article" date="2011" name="Science">
        <title>The Selaginella genome identifies genetic changes associated with the evolution of vascular plants.</title>
        <authorList>
            <person name="Banks J.A."/>
            <person name="Nishiyama T."/>
            <person name="Hasebe M."/>
            <person name="Bowman J.L."/>
            <person name="Gribskov M."/>
            <person name="dePamphilis C."/>
            <person name="Albert V.A."/>
            <person name="Aono N."/>
            <person name="Aoyama T."/>
            <person name="Ambrose B.A."/>
            <person name="Ashton N.W."/>
            <person name="Axtell M.J."/>
            <person name="Barker E."/>
            <person name="Barker M.S."/>
            <person name="Bennetzen J.L."/>
            <person name="Bonawitz N.D."/>
            <person name="Chapple C."/>
            <person name="Cheng C."/>
            <person name="Correa L.G."/>
            <person name="Dacre M."/>
            <person name="DeBarry J."/>
            <person name="Dreyer I."/>
            <person name="Elias M."/>
            <person name="Engstrom E.M."/>
            <person name="Estelle M."/>
            <person name="Feng L."/>
            <person name="Finet C."/>
            <person name="Floyd S.K."/>
            <person name="Frommer W.B."/>
            <person name="Fujita T."/>
            <person name="Gramzow L."/>
            <person name="Gutensohn M."/>
            <person name="Harholt J."/>
            <person name="Hattori M."/>
            <person name="Heyl A."/>
            <person name="Hirai T."/>
            <person name="Hiwatashi Y."/>
            <person name="Ishikawa M."/>
            <person name="Iwata M."/>
            <person name="Karol K.G."/>
            <person name="Koehler B."/>
            <person name="Kolukisaoglu U."/>
            <person name="Kubo M."/>
            <person name="Kurata T."/>
            <person name="Lalonde S."/>
            <person name="Li K."/>
            <person name="Li Y."/>
            <person name="Litt A."/>
            <person name="Lyons E."/>
            <person name="Manning G."/>
            <person name="Maruyama T."/>
            <person name="Michael T.P."/>
            <person name="Mikami K."/>
            <person name="Miyazaki S."/>
            <person name="Morinaga S."/>
            <person name="Murata T."/>
            <person name="Mueller-Roeber B."/>
            <person name="Nelson D.R."/>
            <person name="Obara M."/>
            <person name="Oguri Y."/>
            <person name="Olmstead R.G."/>
            <person name="Onodera N."/>
            <person name="Petersen B.L."/>
            <person name="Pils B."/>
            <person name="Prigge M."/>
            <person name="Rensing S.A."/>
            <person name="Riano-Pachon D.M."/>
            <person name="Roberts A.W."/>
            <person name="Sato Y."/>
            <person name="Scheller H.V."/>
            <person name="Schulz B."/>
            <person name="Schulz C."/>
            <person name="Shakirov E.V."/>
            <person name="Shibagaki N."/>
            <person name="Shinohara N."/>
            <person name="Shippen D.E."/>
            <person name="Soerensen I."/>
            <person name="Sotooka R."/>
            <person name="Sugimoto N."/>
            <person name="Sugita M."/>
            <person name="Sumikawa N."/>
            <person name="Tanurdzic M."/>
            <person name="Theissen G."/>
            <person name="Ulvskov P."/>
            <person name="Wakazuki S."/>
            <person name="Weng J.K."/>
            <person name="Willats W.W."/>
            <person name="Wipf D."/>
            <person name="Wolf P.G."/>
            <person name="Yang L."/>
            <person name="Zimmer A.D."/>
            <person name="Zhu Q."/>
            <person name="Mitros T."/>
            <person name="Hellsten U."/>
            <person name="Loque D."/>
            <person name="Otillar R."/>
            <person name="Salamov A."/>
            <person name="Schmutz J."/>
            <person name="Shapiro H."/>
            <person name="Lindquist E."/>
            <person name="Lucas S."/>
            <person name="Rokhsar D."/>
            <person name="Grigoriev I.V."/>
        </authorList>
    </citation>
    <scope>NUCLEOTIDE SEQUENCE [LARGE SCALE GENOMIC DNA]</scope>
</reference>
<keyword evidence="7" id="KW-0539">Nucleus</keyword>
<feature type="non-terminal residue" evidence="9">
    <location>
        <position position="1"/>
    </location>
</feature>
<keyword evidence="4" id="KW-0805">Transcription regulation</keyword>
<evidence type="ECO:0000256" key="2">
    <source>
        <dbReference type="ARBA" id="ARBA00022771"/>
    </source>
</evidence>
<evidence type="ECO:0000256" key="1">
    <source>
        <dbReference type="ARBA" id="ARBA00022723"/>
    </source>
</evidence>
<keyword evidence="6" id="KW-0804">Transcription</keyword>
<dbReference type="InParanoid" id="D8SWA1"/>
<name>D8SWA1_SELML</name>
<feature type="domain" description="Dof-type" evidence="8">
    <location>
        <begin position="15"/>
        <end position="59"/>
    </location>
</feature>
<dbReference type="Pfam" id="PF02701">
    <property type="entry name" value="Zn_ribbon_Dof"/>
    <property type="match status" value="1"/>
</dbReference>
<protein>
    <recommendedName>
        <fullName evidence="8">Dof-type domain-containing protein</fullName>
    </recommendedName>
</protein>
<keyword evidence="10" id="KW-1185">Reference proteome</keyword>
<evidence type="ECO:0000256" key="4">
    <source>
        <dbReference type="ARBA" id="ARBA00023015"/>
    </source>
</evidence>
<dbReference type="KEGG" id="smo:SELMODRAFT_19632"/>
<evidence type="ECO:0000256" key="6">
    <source>
        <dbReference type="ARBA" id="ARBA00023163"/>
    </source>
</evidence>
<proteinExistence type="predicted"/>
<dbReference type="EMBL" id="GL377648">
    <property type="protein sequence ID" value="EFJ11189.1"/>
    <property type="molecule type" value="Genomic_DNA"/>
</dbReference>
<accession>D8SWA1</accession>
<organism evidence="10">
    <name type="scientific">Selaginella moellendorffii</name>
    <name type="common">Spikemoss</name>
    <dbReference type="NCBI Taxonomy" id="88036"/>
    <lineage>
        <taxon>Eukaryota</taxon>
        <taxon>Viridiplantae</taxon>
        <taxon>Streptophyta</taxon>
        <taxon>Embryophyta</taxon>
        <taxon>Tracheophyta</taxon>
        <taxon>Lycopodiopsida</taxon>
        <taxon>Selaginellales</taxon>
        <taxon>Selaginellaceae</taxon>
        <taxon>Selaginella</taxon>
    </lineage>
</organism>
<evidence type="ECO:0000256" key="7">
    <source>
        <dbReference type="ARBA" id="ARBA00023242"/>
    </source>
</evidence>
<dbReference type="GO" id="GO:0008270">
    <property type="term" value="F:zinc ion binding"/>
    <property type="evidence" value="ECO:0007669"/>
    <property type="project" value="UniProtKB-KW"/>
</dbReference>
<sequence>QEYNSQHKCQDEEPTICPRCSSVDTKFCYNNNKKASQPRYRCNSCKRKFTKGGRIRFVP</sequence>
<keyword evidence="3" id="KW-0862">Zinc</keyword>
<dbReference type="PANTHER" id="PTHR31992:SF141">
    <property type="entry name" value="DOF ZINC FINGER PROTEIN DOF1.4"/>
    <property type="match status" value="1"/>
</dbReference>
<evidence type="ECO:0000259" key="8">
    <source>
        <dbReference type="PROSITE" id="PS50884"/>
    </source>
</evidence>
<keyword evidence="2" id="KW-0863">Zinc-finger</keyword>
<evidence type="ECO:0000313" key="9">
    <source>
        <dbReference type="EMBL" id="EFJ11189.1"/>
    </source>
</evidence>
<evidence type="ECO:0000256" key="5">
    <source>
        <dbReference type="ARBA" id="ARBA00023125"/>
    </source>
</evidence>
<evidence type="ECO:0000256" key="3">
    <source>
        <dbReference type="ARBA" id="ARBA00022833"/>
    </source>
</evidence>
<keyword evidence="1" id="KW-0479">Metal-binding</keyword>